<dbReference type="InterPro" id="IPR012337">
    <property type="entry name" value="RNaseH-like_sf"/>
</dbReference>
<reference evidence="1 2" key="1">
    <citation type="submission" date="2018-07" db="EMBL/GenBank/DDBJ databases">
        <title>Genome sequence of Nitratireductor thuwali#1536.</title>
        <authorList>
            <person name="Michoud G."/>
            <person name="Merlino G."/>
            <person name="Sefrji F.O."/>
            <person name="Daffonchio D."/>
        </authorList>
    </citation>
    <scope>NUCLEOTIDE SEQUENCE [LARGE SCALE GENOMIC DNA]</scope>
    <source>
        <strain evidence="2">Nit1536</strain>
    </source>
</reference>
<accession>A0ABY5MLZ9</accession>
<dbReference type="SUPFAM" id="SSF53098">
    <property type="entry name" value="Ribonuclease H-like"/>
    <property type="match status" value="1"/>
</dbReference>
<dbReference type="Proteomes" id="UP001342418">
    <property type="component" value="Chromosome"/>
</dbReference>
<protein>
    <recommendedName>
        <fullName evidence="3">Piwi domain-containing protein</fullName>
    </recommendedName>
</protein>
<keyword evidence="2" id="KW-1185">Reference proteome</keyword>
<proteinExistence type="predicted"/>
<sequence>MTTRPRSFKPQMLYLEEPQLEFRYGQHLVYPRDGLYLYGPVGDTKELPTIRYGVIGTPDGVGRFKAWAQSMAGFIDIPPPGPRSRAVEPQHVPFPGFAAAFHADWPIEPPCIIDTLDPDEIEQTLRIANRHEAVRNTVDLFVSRLVAENNRLESAPQFWFVVIPEKVYELGRPKSTVRRDDRVAGEVTISQRRAKELQRQPTLFGEDEREAEVYQYATHFRRQLKARLLKERIVTQIVRETTLAPGDFRRESGMPIRRIEDPATIAWKLGTGAYYKAGGKPWQLADVRPGVCYVGLVYKRSELTSDKRHACCAAQMFLADGEGVVFRGALGPWFQTDTKQFHLDKDAARNLIKMVVGEYTRLHDGPPTELFIHAKSAFTDNEWRGFSSACGDETNLVGVQIAEARDDLKLYRPGEYPVIRGTALQIGERHALLWTSGYVPRLDTYMGPETPNPISVRVLRGECPLTTVLADVLGLTKINFNSCLHNDRLPVTIRFANAVGDVLISAPMDGEPKLPFKFYI</sequence>
<evidence type="ECO:0008006" key="3">
    <source>
        <dbReference type="Google" id="ProtNLM"/>
    </source>
</evidence>
<dbReference type="EMBL" id="CP030941">
    <property type="protein sequence ID" value="UUP17864.1"/>
    <property type="molecule type" value="Genomic_DNA"/>
</dbReference>
<evidence type="ECO:0000313" key="1">
    <source>
        <dbReference type="EMBL" id="UUP17864.1"/>
    </source>
</evidence>
<dbReference type="InterPro" id="IPR036397">
    <property type="entry name" value="RNaseH_sf"/>
</dbReference>
<evidence type="ECO:0000313" key="2">
    <source>
        <dbReference type="Proteomes" id="UP001342418"/>
    </source>
</evidence>
<gene>
    <name evidence="1" type="ORF">NTH_02340</name>
</gene>
<organism evidence="1 2">
    <name type="scientific">Nitratireductor thuwali</name>
    <dbReference type="NCBI Taxonomy" id="2267699"/>
    <lineage>
        <taxon>Bacteria</taxon>
        <taxon>Pseudomonadati</taxon>
        <taxon>Pseudomonadota</taxon>
        <taxon>Alphaproteobacteria</taxon>
        <taxon>Hyphomicrobiales</taxon>
        <taxon>Phyllobacteriaceae</taxon>
        <taxon>Nitratireductor</taxon>
    </lineage>
</organism>
<dbReference type="CDD" id="cd04659">
    <property type="entry name" value="Piwi_piwi-like_ProArk"/>
    <property type="match status" value="1"/>
</dbReference>
<dbReference type="Gene3D" id="3.30.420.10">
    <property type="entry name" value="Ribonuclease H-like superfamily/Ribonuclease H"/>
    <property type="match status" value="1"/>
</dbReference>
<name>A0ABY5MLZ9_9HYPH</name>